<keyword evidence="1" id="KW-0472">Membrane</keyword>
<feature type="transmembrane region" description="Helical" evidence="1">
    <location>
        <begin position="76"/>
        <end position="97"/>
    </location>
</feature>
<gene>
    <name evidence="3" type="ORF">PQ472_00315</name>
</gene>
<feature type="transmembrane region" description="Helical" evidence="1">
    <location>
        <begin position="149"/>
        <end position="168"/>
    </location>
</feature>
<proteinExistence type="predicted"/>
<feature type="transmembrane region" description="Helical" evidence="1">
    <location>
        <begin position="37"/>
        <end position="64"/>
    </location>
</feature>
<dbReference type="PANTHER" id="PTHR40448">
    <property type="entry name" value="TWO-COMPONENT SENSOR HISTIDINE KINASE"/>
    <property type="match status" value="1"/>
</dbReference>
<feature type="domain" description="Sensor histidine kinase NatK-like C-terminal" evidence="2">
    <location>
        <begin position="325"/>
        <end position="407"/>
    </location>
</feature>
<dbReference type="RefSeq" id="WP_274260381.1">
    <property type="nucleotide sequence ID" value="NZ_CP117884.1"/>
</dbReference>
<dbReference type="Pfam" id="PF14501">
    <property type="entry name" value="HATPase_c_5"/>
    <property type="match status" value="1"/>
</dbReference>
<keyword evidence="1" id="KW-1133">Transmembrane helix</keyword>
<dbReference type="SUPFAM" id="SSF55874">
    <property type="entry name" value="ATPase domain of HSP90 chaperone/DNA topoisomerase II/histidine kinase"/>
    <property type="match status" value="1"/>
</dbReference>
<dbReference type="PANTHER" id="PTHR40448:SF1">
    <property type="entry name" value="TWO-COMPONENT SENSOR HISTIDINE KINASE"/>
    <property type="match status" value="1"/>
</dbReference>
<dbReference type="EMBL" id="CP117884">
    <property type="protein sequence ID" value="WDF82716.1"/>
    <property type="molecule type" value="Genomic_DNA"/>
</dbReference>
<feature type="transmembrane region" description="Helical" evidence="1">
    <location>
        <begin position="6"/>
        <end position="25"/>
    </location>
</feature>
<dbReference type="InterPro" id="IPR036890">
    <property type="entry name" value="HATPase_C_sf"/>
</dbReference>
<evidence type="ECO:0000313" key="4">
    <source>
        <dbReference type="Proteomes" id="UP001220377"/>
    </source>
</evidence>
<evidence type="ECO:0000259" key="2">
    <source>
        <dbReference type="Pfam" id="PF14501"/>
    </source>
</evidence>
<reference evidence="3 4" key="1">
    <citation type="submission" date="2023-02" db="EMBL/GenBank/DDBJ databases">
        <title>Genome sequence of Lacticaseibacillus sp. KACC 23028.</title>
        <authorList>
            <person name="Kim S."/>
            <person name="Heo J."/>
            <person name="Kwon S.-W."/>
        </authorList>
    </citation>
    <scope>NUCLEOTIDE SEQUENCE [LARGE SCALE GENOMIC DNA]</scope>
    <source>
        <strain evidence="3 4">KACC 23028</strain>
    </source>
</reference>
<feature type="transmembrane region" description="Helical" evidence="1">
    <location>
        <begin position="180"/>
        <end position="200"/>
    </location>
</feature>
<organism evidence="3 4">
    <name type="scientific">Lacticaseibacillus pabuli</name>
    <dbReference type="NCBI Taxonomy" id="3025672"/>
    <lineage>
        <taxon>Bacteria</taxon>
        <taxon>Bacillati</taxon>
        <taxon>Bacillota</taxon>
        <taxon>Bacilli</taxon>
        <taxon>Lactobacillales</taxon>
        <taxon>Lactobacillaceae</taxon>
        <taxon>Lacticaseibacillus</taxon>
    </lineage>
</organism>
<evidence type="ECO:0000256" key="1">
    <source>
        <dbReference type="SAM" id="Phobius"/>
    </source>
</evidence>
<name>A0ABY7WUP0_9LACO</name>
<keyword evidence="4" id="KW-1185">Reference proteome</keyword>
<accession>A0ABY7WUP0</accession>
<dbReference type="Proteomes" id="UP001220377">
    <property type="component" value="Chromosome"/>
</dbReference>
<keyword evidence="1" id="KW-0812">Transmembrane</keyword>
<sequence length="444" mass="48900">MDIVSLIGSTALFGPAYISGIYLYLTYINANHRWLKLVAFSVIMIACSLYGAAIGDCIIGVLFAGYCLIKRQTVELFWGAMFLNVISLQLFLASVFLPIVMPTAQDVPLIELALGLTLAAIAVGIFLVFKPRLTKSSRVMTINRTLTNQLAVFLLVTYLATSLMNLFIAMSNNPRLYESMLEVFIALILGSDILLLYFTLRASNVALENQSLKSAQEARETYYESIQREQQRSNKLLHDYKNILNTLKIAVASEDANSVGDTKAMLQTASDRLSGLSVQQPAMSQVPSAQLRNLLYVKWTDALNAGAKLNVQVDHGKLQINEADVFDLLRIIGILLDNAIEATADVPDKKVMIAFLTGENGGYEVVVRNQVTDAVTASALRDHTKTTKGAGHGYGLGNVRAIMAKNGHMHQKISLDHHYLEMGIIVEGLYDTARTKHPRLKEAQ</sequence>
<feature type="transmembrane region" description="Helical" evidence="1">
    <location>
        <begin position="109"/>
        <end position="129"/>
    </location>
</feature>
<protein>
    <submittedName>
        <fullName evidence="3">GHKL domain-containing protein</fullName>
    </submittedName>
</protein>
<dbReference type="Gene3D" id="3.30.565.10">
    <property type="entry name" value="Histidine kinase-like ATPase, C-terminal domain"/>
    <property type="match status" value="1"/>
</dbReference>
<dbReference type="InterPro" id="IPR032834">
    <property type="entry name" value="NatK-like_C"/>
</dbReference>
<evidence type="ECO:0000313" key="3">
    <source>
        <dbReference type="EMBL" id="WDF82716.1"/>
    </source>
</evidence>